<comment type="caution">
    <text evidence="1">The sequence shown here is derived from an EMBL/GenBank/DDBJ whole genome shotgun (WGS) entry which is preliminary data.</text>
</comment>
<name>E1K086_SOLFR</name>
<proteinExistence type="predicted"/>
<evidence type="ECO:0000313" key="1">
    <source>
        <dbReference type="EMBL" id="EFL50004.1"/>
    </source>
</evidence>
<gene>
    <name evidence="1" type="ORF">DesfrDRAFT_3286</name>
</gene>
<reference evidence="1 2" key="1">
    <citation type="submission" date="2010-08" db="EMBL/GenBank/DDBJ databases">
        <title>The draft genome of Desulfovibrio fructosovorans JJ.</title>
        <authorList>
            <consortium name="US DOE Joint Genome Institute (JGI-PGF)"/>
            <person name="Lucas S."/>
            <person name="Copeland A."/>
            <person name="Lapidus A."/>
            <person name="Cheng J.-F."/>
            <person name="Bruce D."/>
            <person name="Goodwin L."/>
            <person name="Pitluck S."/>
            <person name="Land M.L."/>
            <person name="Hauser L."/>
            <person name="Chang Y.-J."/>
            <person name="Jeffries C."/>
            <person name="Wall J.D."/>
            <person name="Stahl D.A."/>
            <person name="Arkin A.P."/>
            <person name="Dehal P."/>
            <person name="Stolyar S.M."/>
            <person name="Hazen T.C."/>
            <person name="Woyke T.J."/>
        </authorList>
    </citation>
    <scope>NUCLEOTIDE SEQUENCE [LARGE SCALE GENOMIC DNA]</scope>
    <source>
        <strain evidence="1 2">JJ</strain>
    </source>
</reference>
<keyword evidence="2" id="KW-1185">Reference proteome</keyword>
<dbReference type="RefSeq" id="WP_005995711.1">
    <property type="nucleotide sequence ID" value="NZ_AECZ01000028.1"/>
</dbReference>
<dbReference type="eggNOG" id="ENOG50318AC">
    <property type="taxonomic scope" value="Bacteria"/>
</dbReference>
<dbReference type="AlphaFoldDB" id="E1K086"/>
<protein>
    <submittedName>
        <fullName evidence="1">Uncharacterized protein</fullName>
    </submittedName>
</protein>
<dbReference type="OrthoDB" id="5458918at2"/>
<dbReference type="Proteomes" id="UP000006250">
    <property type="component" value="Unassembled WGS sequence"/>
</dbReference>
<accession>E1K086</accession>
<organism evidence="1 2">
    <name type="scientific">Solidesulfovibrio fructosivorans JJ]</name>
    <dbReference type="NCBI Taxonomy" id="596151"/>
    <lineage>
        <taxon>Bacteria</taxon>
        <taxon>Pseudomonadati</taxon>
        <taxon>Thermodesulfobacteriota</taxon>
        <taxon>Desulfovibrionia</taxon>
        <taxon>Desulfovibrionales</taxon>
        <taxon>Desulfovibrionaceae</taxon>
        <taxon>Solidesulfovibrio</taxon>
    </lineage>
</organism>
<dbReference type="EMBL" id="AECZ01000028">
    <property type="protein sequence ID" value="EFL50004.1"/>
    <property type="molecule type" value="Genomic_DNA"/>
</dbReference>
<sequence length="73" mass="7767">MSISERMWERAAYLTHYDGSSTADMVAGLANAHAAIERLSPSMGSNVPDNTPHAITTGPILETGLGAILRTRI</sequence>
<evidence type="ECO:0000313" key="2">
    <source>
        <dbReference type="Proteomes" id="UP000006250"/>
    </source>
</evidence>